<feature type="transmembrane region" description="Helical" evidence="1">
    <location>
        <begin position="12"/>
        <end position="33"/>
    </location>
</feature>
<keyword evidence="1" id="KW-0812">Transmembrane</keyword>
<feature type="transmembrane region" description="Helical" evidence="1">
    <location>
        <begin position="77"/>
        <end position="98"/>
    </location>
</feature>
<dbReference type="EMBL" id="JAACJJ010000056">
    <property type="protein sequence ID" value="KAF5312380.1"/>
    <property type="molecule type" value="Genomic_DNA"/>
</dbReference>
<keyword evidence="3" id="KW-1185">Reference proteome</keyword>
<reference evidence="2 3" key="1">
    <citation type="journal article" date="2020" name="ISME J.">
        <title>Uncovering the hidden diversity of litter-decomposition mechanisms in mushroom-forming fungi.</title>
        <authorList>
            <person name="Floudas D."/>
            <person name="Bentzer J."/>
            <person name="Ahren D."/>
            <person name="Johansson T."/>
            <person name="Persson P."/>
            <person name="Tunlid A."/>
        </authorList>
    </citation>
    <scope>NUCLEOTIDE SEQUENCE [LARGE SCALE GENOMIC DNA]</scope>
    <source>
        <strain evidence="2 3">CBS 101986</strain>
    </source>
</reference>
<keyword evidence="1" id="KW-0472">Membrane</keyword>
<gene>
    <name evidence="2" type="ORF">D9619_003195</name>
</gene>
<name>A0A8H5AWH3_9AGAR</name>
<evidence type="ECO:0000313" key="3">
    <source>
        <dbReference type="Proteomes" id="UP000567179"/>
    </source>
</evidence>
<evidence type="ECO:0008006" key="4">
    <source>
        <dbReference type="Google" id="ProtNLM"/>
    </source>
</evidence>
<feature type="transmembrane region" description="Helical" evidence="1">
    <location>
        <begin position="45"/>
        <end position="70"/>
    </location>
</feature>
<proteinExistence type="predicted"/>
<dbReference type="Proteomes" id="UP000567179">
    <property type="component" value="Unassembled WGS sequence"/>
</dbReference>
<dbReference type="OrthoDB" id="3226059at2759"/>
<feature type="transmembrane region" description="Helical" evidence="1">
    <location>
        <begin position="128"/>
        <end position="149"/>
    </location>
</feature>
<keyword evidence="1" id="KW-1133">Transmembrane helix</keyword>
<dbReference type="AlphaFoldDB" id="A0A8H5AWH3"/>
<sequence length="167" mass="18561">MSYLKPRYYPFLFLLMTLCAMAELGLTAFLISAGNEHGTWPSPRYHSLLILFCFNAAWTTLFGLTYLLFYVDGSSHILANVASSVAWLLVTTVLWGTAAGIMHNTRTGSNCAGRATISRCRQSLTVEAVGWTEFGLSALTLGWTCLWIASSGWRERIQSTESTERFV</sequence>
<organism evidence="2 3">
    <name type="scientific">Psilocybe cf. subviscida</name>
    <dbReference type="NCBI Taxonomy" id="2480587"/>
    <lineage>
        <taxon>Eukaryota</taxon>
        <taxon>Fungi</taxon>
        <taxon>Dikarya</taxon>
        <taxon>Basidiomycota</taxon>
        <taxon>Agaricomycotina</taxon>
        <taxon>Agaricomycetes</taxon>
        <taxon>Agaricomycetidae</taxon>
        <taxon>Agaricales</taxon>
        <taxon>Agaricineae</taxon>
        <taxon>Strophariaceae</taxon>
        <taxon>Psilocybe</taxon>
    </lineage>
</organism>
<accession>A0A8H5AWH3</accession>
<evidence type="ECO:0000256" key="1">
    <source>
        <dbReference type="SAM" id="Phobius"/>
    </source>
</evidence>
<protein>
    <recommendedName>
        <fullName evidence="4">MARVEL domain-containing protein</fullName>
    </recommendedName>
</protein>
<comment type="caution">
    <text evidence="2">The sequence shown here is derived from an EMBL/GenBank/DDBJ whole genome shotgun (WGS) entry which is preliminary data.</text>
</comment>
<evidence type="ECO:0000313" key="2">
    <source>
        <dbReference type="EMBL" id="KAF5312380.1"/>
    </source>
</evidence>